<evidence type="ECO:0000256" key="1">
    <source>
        <dbReference type="SAM" id="SignalP"/>
    </source>
</evidence>
<proteinExistence type="predicted"/>
<dbReference type="Gene3D" id="1.10.260.130">
    <property type="match status" value="1"/>
</dbReference>
<dbReference type="Proteomes" id="UP000184440">
    <property type="component" value="Unassembled WGS sequence"/>
</dbReference>
<dbReference type="Gene3D" id="3.40.50.1820">
    <property type="entry name" value="alpha/beta hydrolase"/>
    <property type="match status" value="1"/>
</dbReference>
<dbReference type="PANTHER" id="PTHR34853">
    <property type="match status" value="1"/>
</dbReference>
<dbReference type="GO" id="GO:0016042">
    <property type="term" value="P:lipid catabolic process"/>
    <property type="evidence" value="ECO:0007669"/>
    <property type="project" value="InterPro"/>
</dbReference>
<dbReference type="InterPro" id="IPR029058">
    <property type="entry name" value="AB_hydrolase_fold"/>
</dbReference>
<protein>
    <submittedName>
        <fullName evidence="2">Secretory lipase</fullName>
    </submittedName>
</protein>
<dbReference type="RefSeq" id="WP_084741666.1">
    <property type="nucleotide sequence ID" value="NZ_FRCS01000007.1"/>
</dbReference>
<dbReference type="AlphaFoldDB" id="A0A1M7TTW8"/>
<sequence>MTRFLRTWRGAGTLLAALALVAATLLAPVVARPDPAAAAPPPTGPSGDAFYTPPNPLPSGADGDVIWWRQLPDDLINKGYLLLYRSESALGAPVAVSGRVLVPKAAWRGPGVRPIVSVASGTRGIGDGCAPSKWQPDYEKPLFIDAMLRRGWAVAITDYEGLGTPGTHPYVVGRSEGRGVIDVVRAATRLPASGLRSGGPIAFAGYSQGGGGAAWAGELAPTYAPELNVVGISAGGTPADLDVVAKSLDGTLGFGFLLLASLGLNAAYPELNLPAYLNEKGKQLYATQQGACVDAVFGYAFQRIADYTTSNPLSTPQWQARLAENKLGSAPPRAPVYLFHGTHDEIIPLSQAQTLRRQYCAAGVKVRWATFVGEHVTTLVASAPDVIGFLTDRFAGKPATSNC</sequence>
<dbReference type="Pfam" id="PF03583">
    <property type="entry name" value="LIP"/>
    <property type="match status" value="1"/>
</dbReference>
<gene>
    <name evidence="2" type="ORF">SAMN05443668_10721</name>
</gene>
<dbReference type="OrthoDB" id="9798122at2"/>
<feature type="signal peptide" evidence="1">
    <location>
        <begin position="1"/>
        <end position="27"/>
    </location>
</feature>
<feature type="chain" id="PRO_5038807849" evidence="1">
    <location>
        <begin position="28"/>
        <end position="403"/>
    </location>
</feature>
<dbReference type="SUPFAM" id="SSF53474">
    <property type="entry name" value="alpha/beta-Hydrolases"/>
    <property type="match status" value="1"/>
</dbReference>
<dbReference type="GO" id="GO:0004806">
    <property type="term" value="F:triacylglycerol lipase activity"/>
    <property type="evidence" value="ECO:0007669"/>
    <property type="project" value="InterPro"/>
</dbReference>
<dbReference type="PIRSF" id="PIRSF029171">
    <property type="entry name" value="Esterase_LipA"/>
    <property type="match status" value="1"/>
</dbReference>
<evidence type="ECO:0000313" key="3">
    <source>
        <dbReference type="Proteomes" id="UP000184440"/>
    </source>
</evidence>
<evidence type="ECO:0000313" key="2">
    <source>
        <dbReference type="EMBL" id="SHN74128.1"/>
    </source>
</evidence>
<keyword evidence="3" id="KW-1185">Reference proteome</keyword>
<keyword evidence="1" id="KW-0732">Signal</keyword>
<name>A0A1M7TTW8_9ACTN</name>
<dbReference type="InterPro" id="IPR005152">
    <property type="entry name" value="Lipase_secreted"/>
</dbReference>
<reference evidence="2 3" key="1">
    <citation type="submission" date="2016-11" db="EMBL/GenBank/DDBJ databases">
        <authorList>
            <person name="Jaros S."/>
            <person name="Januszkiewicz K."/>
            <person name="Wedrychowicz H."/>
        </authorList>
    </citation>
    <scope>NUCLEOTIDE SEQUENCE [LARGE SCALE GENOMIC DNA]</scope>
    <source>
        <strain evidence="2 3">DSM 46144</strain>
    </source>
</reference>
<dbReference type="EMBL" id="FRCS01000007">
    <property type="protein sequence ID" value="SHN74128.1"/>
    <property type="molecule type" value="Genomic_DNA"/>
</dbReference>
<organism evidence="2 3">
    <name type="scientific">Cryptosporangium aurantiacum</name>
    <dbReference type="NCBI Taxonomy" id="134849"/>
    <lineage>
        <taxon>Bacteria</taxon>
        <taxon>Bacillati</taxon>
        <taxon>Actinomycetota</taxon>
        <taxon>Actinomycetes</taxon>
        <taxon>Cryptosporangiales</taxon>
        <taxon>Cryptosporangiaceae</taxon>
        <taxon>Cryptosporangium</taxon>
    </lineage>
</organism>
<accession>A0A1M7TTW8</accession>
<dbReference type="STRING" id="134849.SAMN05443668_10721"/>
<dbReference type="PANTHER" id="PTHR34853:SF1">
    <property type="entry name" value="LIPASE 5"/>
    <property type="match status" value="1"/>
</dbReference>